<evidence type="ECO:0000313" key="1">
    <source>
        <dbReference type="EMBL" id="JAH63326.1"/>
    </source>
</evidence>
<dbReference type="AlphaFoldDB" id="A0A0E9UBX7"/>
<protein>
    <submittedName>
        <fullName evidence="1">Uncharacterized protein</fullName>
    </submittedName>
</protein>
<organism evidence="1">
    <name type="scientific">Anguilla anguilla</name>
    <name type="common">European freshwater eel</name>
    <name type="synonym">Muraena anguilla</name>
    <dbReference type="NCBI Taxonomy" id="7936"/>
    <lineage>
        <taxon>Eukaryota</taxon>
        <taxon>Metazoa</taxon>
        <taxon>Chordata</taxon>
        <taxon>Craniata</taxon>
        <taxon>Vertebrata</taxon>
        <taxon>Euteleostomi</taxon>
        <taxon>Actinopterygii</taxon>
        <taxon>Neopterygii</taxon>
        <taxon>Teleostei</taxon>
        <taxon>Anguilliformes</taxon>
        <taxon>Anguillidae</taxon>
        <taxon>Anguilla</taxon>
    </lineage>
</organism>
<dbReference type="EMBL" id="GBXM01045251">
    <property type="protein sequence ID" value="JAH63326.1"/>
    <property type="molecule type" value="Transcribed_RNA"/>
</dbReference>
<name>A0A0E9UBX7_ANGAN</name>
<accession>A0A0E9UBX7</accession>
<sequence length="25" mass="3091">MAQYIILRKWPLKIYSSKNMCFPQM</sequence>
<proteinExistence type="predicted"/>
<reference evidence="1" key="1">
    <citation type="submission" date="2014-11" db="EMBL/GenBank/DDBJ databases">
        <authorList>
            <person name="Amaro Gonzalez C."/>
        </authorList>
    </citation>
    <scope>NUCLEOTIDE SEQUENCE</scope>
</reference>
<reference evidence="1" key="2">
    <citation type="journal article" date="2015" name="Fish Shellfish Immunol.">
        <title>Early steps in the European eel (Anguilla anguilla)-Vibrio vulnificus interaction in the gills: Role of the RtxA13 toxin.</title>
        <authorList>
            <person name="Callol A."/>
            <person name="Pajuelo D."/>
            <person name="Ebbesson L."/>
            <person name="Teles M."/>
            <person name="MacKenzie S."/>
            <person name="Amaro C."/>
        </authorList>
    </citation>
    <scope>NUCLEOTIDE SEQUENCE</scope>
</reference>